<evidence type="ECO:0000313" key="6">
    <source>
        <dbReference type="EMBL" id="CAJ1399646.1"/>
    </source>
</evidence>
<dbReference type="InterPro" id="IPR006145">
    <property type="entry name" value="PsdUridine_synth_RsuA/RluA"/>
</dbReference>
<dbReference type="PROSITE" id="PS50222">
    <property type="entry name" value="EF_HAND_2"/>
    <property type="match status" value="3"/>
</dbReference>
<name>A0AA36J708_9DINO</name>
<evidence type="ECO:0000256" key="1">
    <source>
        <dbReference type="ARBA" id="ARBA00008348"/>
    </source>
</evidence>
<evidence type="ECO:0000256" key="3">
    <source>
        <dbReference type="ARBA" id="ARBA00023235"/>
    </source>
</evidence>
<dbReference type="SUPFAM" id="SSF55120">
    <property type="entry name" value="Pseudouridine synthase"/>
    <property type="match status" value="1"/>
</dbReference>
<dbReference type="InterPro" id="IPR050343">
    <property type="entry name" value="RsuA_PseudoU_synthase"/>
</dbReference>
<dbReference type="GO" id="GO:0009982">
    <property type="term" value="F:pseudouridine synthase activity"/>
    <property type="evidence" value="ECO:0007669"/>
    <property type="project" value="InterPro"/>
</dbReference>
<sequence length="660" mass="73814">MHRRVVRVVWASDFRARCTPGRPLGARRAEPTEPPQRAAPSGAVPLLRCVALAVRGSVRSARRLVAKSRVYVDGARAQDELAMVPNSSTVTILKKRVQVEAPPRSEYYLKMHKPWGVVCSHAREAPDARIVSDLYPSGAEGCHTVGRLDRRSTGLLLFTSDGFFSRSVAMPETHIEKEYVAVVSGIHGLRPDEAVQQQLLDGVDLEDGKAPAAAKVVELLQDDATGLAQLRLVVSSGRYHLVRRMMRAVGFHCEQLLRTRIGTIRGVRAGLAREEAREGGRAQLGDGANLQPGQYAAVTAEEVASIYRPFRSHGMRRSKFSTLRRRRELSKVLCAIAGRSCQKDAQEFSKVLHTFGTDTSNLEERRCVSRDAVREPFVSPFKHIGSRDEESHWMENRSPVVGRKFSNAEVLGRARRVIISAKAHREIDWDKVFLAADVDKSGALDLKELKQVMRVALRISPQTLPDYDIQVLFEAIDQDGSGSVEMSELLEYVCHGSKRPDDDQELFRKKTARVRRNLNLAFRKYTASHAAINELFANMDAGGDGKVSLTEFMYFARINLRLTQYDVGDMELKQFYRGMDHDGDGVDAEELLNFIKEQHAELSSRKVFSFADKDGGGIKKEPWKQRNPFDRGNCLESPSSVFVNLGRIKPPPMRLAVASR</sequence>
<dbReference type="SUPFAM" id="SSF47473">
    <property type="entry name" value="EF-hand"/>
    <property type="match status" value="1"/>
</dbReference>
<dbReference type="Gene3D" id="3.30.70.580">
    <property type="entry name" value="Pseudouridine synthase I, catalytic domain, N-terminal subdomain"/>
    <property type="match status" value="1"/>
</dbReference>
<keyword evidence="2" id="KW-0106">Calcium</keyword>
<dbReference type="GO" id="GO:0001522">
    <property type="term" value="P:pseudouridine synthesis"/>
    <property type="evidence" value="ECO:0007669"/>
    <property type="project" value="InterPro"/>
</dbReference>
<evidence type="ECO:0000256" key="2">
    <source>
        <dbReference type="ARBA" id="ARBA00022837"/>
    </source>
</evidence>
<keyword evidence="3" id="KW-0413">Isomerase</keyword>
<dbReference type="EMBL" id="CAUJNA010003343">
    <property type="protein sequence ID" value="CAJ1399646.1"/>
    <property type="molecule type" value="Genomic_DNA"/>
</dbReference>
<dbReference type="GO" id="GO:0006364">
    <property type="term" value="P:rRNA processing"/>
    <property type="evidence" value="ECO:0007669"/>
    <property type="project" value="UniProtKB-ARBA"/>
</dbReference>
<dbReference type="Gene3D" id="3.30.70.1560">
    <property type="entry name" value="Alpha-L RNA-binding motif"/>
    <property type="match status" value="1"/>
</dbReference>
<dbReference type="InterPro" id="IPR042092">
    <property type="entry name" value="PsdUridine_s_RsuA/RluB/E/F_cat"/>
</dbReference>
<reference evidence="6" key="1">
    <citation type="submission" date="2023-08" db="EMBL/GenBank/DDBJ databases">
        <authorList>
            <person name="Chen Y."/>
            <person name="Shah S."/>
            <person name="Dougan E. K."/>
            <person name="Thang M."/>
            <person name="Chan C."/>
        </authorList>
    </citation>
    <scope>NUCLEOTIDE SEQUENCE</scope>
</reference>
<evidence type="ECO:0000259" key="5">
    <source>
        <dbReference type="PROSITE" id="PS50222"/>
    </source>
</evidence>
<dbReference type="InterPro" id="IPR018247">
    <property type="entry name" value="EF_Hand_1_Ca_BS"/>
</dbReference>
<gene>
    <name evidence="6" type="ORF">EVOR1521_LOCUS23145</name>
</gene>
<dbReference type="Pfam" id="PF13499">
    <property type="entry name" value="EF-hand_7"/>
    <property type="match status" value="1"/>
</dbReference>
<feature type="domain" description="EF-hand" evidence="5">
    <location>
        <begin position="527"/>
        <end position="562"/>
    </location>
</feature>
<dbReference type="PROSITE" id="PS01149">
    <property type="entry name" value="PSI_RSU"/>
    <property type="match status" value="1"/>
</dbReference>
<dbReference type="InterPro" id="IPR020103">
    <property type="entry name" value="PsdUridine_synth_cat_dom_sf"/>
</dbReference>
<dbReference type="GO" id="GO:0003723">
    <property type="term" value="F:RNA binding"/>
    <property type="evidence" value="ECO:0007669"/>
    <property type="project" value="InterPro"/>
</dbReference>
<feature type="region of interest" description="Disordered" evidence="4">
    <location>
        <begin position="21"/>
        <end position="40"/>
    </location>
</feature>
<feature type="domain" description="EF-hand" evidence="5">
    <location>
        <begin position="424"/>
        <end position="459"/>
    </location>
</feature>
<dbReference type="GO" id="GO:0005509">
    <property type="term" value="F:calcium ion binding"/>
    <property type="evidence" value="ECO:0007669"/>
    <property type="project" value="InterPro"/>
</dbReference>
<organism evidence="6 7">
    <name type="scientific">Effrenium voratum</name>
    <dbReference type="NCBI Taxonomy" id="2562239"/>
    <lineage>
        <taxon>Eukaryota</taxon>
        <taxon>Sar</taxon>
        <taxon>Alveolata</taxon>
        <taxon>Dinophyceae</taxon>
        <taxon>Suessiales</taxon>
        <taxon>Symbiodiniaceae</taxon>
        <taxon>Effrenium</taxon>
    </lineage>
</organism>
<accession>A0AA36J708</accession>
<dbReference type="PROSITE" id="PS00018">
    <property type="entry name" value="EF_HAND_1"/>
    <property type="match status" value="2"/>
</dbReference>
<evidence type="ECO:0000256" key="4">
    <source>
        <dbReference type="SAM" id="MobiDB-lite"/>
    </source>
</evidence>
<dbReference type="InterPro" id="IPR020094">
    <property type="entry name" value="TruA/RsuA/RluB/E/F_N"/>
</dbReference>
<feature type="domain" description="EF-hand" evidence="5">
    <location>
        <begin position="567"/>
        <end position="601"/>
    </location>
</feature>
<dbReference type="Proteomes" id="UP001178507">
    <property type="component" value="Unassembled WGS sequence"/>
</dbReference>
<keyword evidence="7" id="KW-1185">Reference proteome</keyword>
<dbReference type="PANTHER" id="PTHR47683:SF2">
    <property type="entry name" value="RNA-BINDING S4 DOMAIN-CONTAINING PROTEIN"/>
    <property type="match status" value="1"/>
</dbReference>
<dbReference type="Gene3D" id="1.10.238.10">
    <property type="entry name" value="EF-hand"/>
    <property type="match status" value="2"/>
</dbReference>
<dbReference type="InterPro" id="IPR002048">
    <property type="entry name" value="EF_hand_dom"/>
</dbReference>
<dbReference type="AlphaFoldDB" id="A0AA36J708"/>
<comment type="similarity">
    <text evidence="1">Belongs to the pseudouridine synthase RsuA family.</text>
</comment>
<evidence type="ECO:0000313" key="7">
    <source>
        <dbReference type="Proteomes" id="UP001178507"/>
    </source>
</evidence>
<dbReference type="SMART" id="SM00054">
    <property type="entry name" value="EFh"/>
    <property type="match status" value="4"/>
</dbReference>
<protein>
    <recommendedName>
        <fullName evidence="5">EF-hand domain-containing protein</fullName>
    </recommendedName>
</protein>
<dbReference type="InterPro" id="IPR018496">
    <property type="entry name" value="PsdUridine_synth_RsuA/RluB_CS"/>
</dbReference>
<dbReference type="Pfam" id="PF00849">
    <property type="entry name" value="PseudoU_synth_2"/>
    <property type="match status" value="1"/>
</dbReference>
<dbReference type="PANTHER" id="PTHR47683">
    <property type="entry name" value="PSEUDOURIDINE SYNTHASE FAMILY PROTEIN-RELATED"/>
    <property type="match status" value="1"/>
</dbReference>
<proteinExistence type="inferred from homology"/>
<comment type="caution">
    <text evidence="6">The sequence shown here is derived from an EMBL/GenBank/DDBJ whole genome shotgun (WGS) entry which is preliminary data.</text>
</comment>
<dbReference type="InterPro" id="IPR011992">
    <property type="entry name" value="EF-hand-dom_pair"/>
</dbReference>